<protein>
    <recommendedName>
        <fullName evidence="2">histidine kinase</fullName>
        <ecNumber evidence="2">2.7.13.3</ecNumber>
    </recommendedName>
</protein>
<evidence type="ECO:0000256" key="1">
    <source>
        <dbReference type="ARBA" id="ARBA00000085"/>
    </source>
</evidence>
<dbReference type="InterPro" id="IPR004358">
    <property type="entry name" value="Sig_transdc_His_kin-like_C"/>
</dbReference>
<dbReference type="PANTHER" id="PTHR43304">
    <property type="entry name" value="PHYTOCHROME-LIKE PROTEIN CPH1"/>
    <property type="match status" value="1"/>
</dbReference>
<feature type="domain" description="PAC" evidence="8">
    <location>
        <begin position="371"/>
        <end position="423"/>
    </location>
</feature>
<dbReference type="InterPro" id="IPR036890">
    <property type="entry name" value="HATPase_C_sf"/>
</dbReference>
<evidence type="ECO:0000259" key="8">
    <source>
        <dbReference type="PROSITE" id="PS50113"/>
    </source>
</evidence>
<evidence type="ECO:0000256" key="3">
    <source>
        <dbReference type="ARBA" id="ARBA00022553"/>
    </source>
</evidence>
<dbReference type="InterPro" id="IPR003661">
    <property type="entry name" value="HisK_dim/P_dom"/>
</dbReference>
<evidence type="ECO:0000313" key="9">
    <source>
        <dbReference type="EMBL" id="SNB75723.1"/>
    </source>
</evidence>
<dbReference type="PRINTS" id="PR00344">
    <property type="entry name" value="BCTRLSENSOR"/>
</dbReference>
<dbReference type="OrthoDB" id="226486at2"/>
<keyword evidence="10" id="KW-1185">Reference proteome</keyword>
<dbReference type="InterPro" id="IPR001610">
    <property type="entry name" value="PAC"/>
</dbReference>
<dbReference type="InterPro" id="IPR000700">
    <property type="entry name" value="PAS-assoc_C"/>
</dbReference>
<reference evidence="10" key="1">
    <citation type="submission" date="2017-06" db="EMBL/GenBank/DDBJ databases">
        <authorList>
            <person name="Varghese N."/>
            <person name="Submissions S."/>
        </authorList>
    </citation>
    <scope>NUCLEOTIDE SEQUENCE [LARGE SCALE GENOMIC DNA]</scope>
    <source>
        <strain evidence="10">DSM 137</strain>
    </source>
</reference>
<dbReference type="Gene3D" id="1.10.287.130">
    <property type="match status" value="1"/>
</dbReference>
<dbReference type="NCBIfam" id="TIGR00229">
    <property type="entry name" value="sensory_box"/>
    <property type="match status" value="1"/>
</dbReference>
<feature type="domain" description="Histidine kinase" evidence="7">
    <location>
        <begin position="725"/>
        <end position="944"/>
    </location>
</feature>
<dbReference type="PROSITE" id="PS50109">
    <property type="entry name" value="HIS_KIN"/>
    <property type="match status" value="1"/>
</dbReference>
<dbReference type="EMBL" id="FYDG01000007">
    <property type="protein sequence ID" value="SNB75723.1"/>
    <property type="molecule type" value="Genomic_DNA"/>
</dbReference>
<dbReference type="PANTHER" id="PTHR43304:SF1">
    <property type="entry name" value="PAC DOMAIN-CONTAINING PROTEIN"/>
    <property type="match status" value="1"/>
</dbReference>
<keyword evidence="4" id="KW-0808">Transferase</keyword>
<dbReference type="Pfam" id="PF02518">
    <property type="entry name" value="HATPase_c"/>
    <property type="match status" value="1"/>
</dbReference>
<dbReference type="GO" id="GO:0000155">
    <property type="term" value="F:phosphorelay sensor kinase activity"/>
    <property type="evidence" value="ECO:0007669"/>
    <property type="project" value="InterPro"/>
</dbReference>
<dbReference type="CDD" id="cd00130">
    <property type="entry name" value="PAS"/>
    <property type="match status" value="1"/>
</dbReference>
<dbReference type="SMART" id="SM00091">
    <property type="entry name" value="PAS"/>
    <property type="match status" value="4"/>
</dbReference>
<keyword evidence="5" id="KW-0418">Kinase</keyword>
<dbReference type="SUPFAM" id="SSF55785">
    <property type="entry name" value="PYP-like sensor domain (PAS domain)"/>
    <property type="match status" value="5"/>
</dbReference>
<dbReference type="InterPro" id="IPR005467">
    <property type="entry name" value="His_kinase_dom"/>
</dbReference>
<dbReference type="Proteomes" id="UP000198418">
    <property type="component" value="Unassembled WGS sequence"/>
</dbReference>
<dbReference type="Gene3D" id="2.10.70.100">
    <property type="match status" value="1"/>
</dbReference>
<dbReference type="Gene3D" id="3.30.565.10">
    <property type="entry name" value="Histidine kinase-like ATPase, C-terminal domain"/>
    <property type="match status" value="1"/>
</dbReference>
<gene>
    <name evidence="9" type="ORF">SAMN06265338_10728</name>
</gene>
<evidence type="ECO:0000256" key="5">
    <source>
        <dbReference type="ARBA" id="ARBA00022777"/>
    </source>
</evidence>
<name>A0A212RT49_RHOAC</name>
<organism evidence="9 10">
    <name type="scientific">Rhodoblastus acidophilus</name>
    <name type="common">Rhodopseudomonas acidophila</name>
    <dbReference type="NCBI Taxonomy" id="1074"/>
    <lineage>
        <taxon>Bacteria</taxon>
        <taxon>Pseudomonadati</taxon>
        <taxon>Pseudomonadota</taxon>
        <taxon>Alphaproteobacteria</taxon>
        <taxon>Hyphomicrobiales</taxon>
        <taxon>Rhodoblastaceae</taxon>
        <taxon>Rhodoblastus</taxon>
    </lineage>
</organism>
<dbReference type="RefSeq" id="WP_158255135.1">
    <property type="nucleotide sequence ID" value="NZ_FYDG01000007.1"/>
</dbReference>
<evidence type="ECO:0000256" key="2">
    <source>
        <dbReference type="ARBA" id="ARBA00012438"/>
    </source>
</evidence>
<feature type="coiled-coil region" evidence="6">
    <location>
        <begin position="694"/>
        <end position="736"/>
    </location>
</feature>
<proteinExistence type="predicted"/>
<dbReference type="Gene3D" id="3.30.450.20">
    <property type="entry name" value="PAS domain"/>
    <property type="match status" value="5"/>
</dbReference>
<dbReference type="SMART" id="SM00388">
    <property type="entry name" value="HisKA"/>
    <property type="match status" value="1"/>
</dbReference>
<evidence type="ECO:0000313" key="10">
    <source>
        <dbReference type="Proteomes" id="UP000198418"/>
    </source>
</evidence>
<keyword evidence="3" id="KW-0597">Phosphoprotein</keyword>
<dbReference type="SMART" id="SM00387">
    <property type="entry name" value="HATPase_c"/>
    <property type="match status" value="1"/>
</dbReference>
<feature type="domain" description="PAC" evidence="8">
    <location>
        <begin position="517"/>
        <end position="569"/>
    </location>
</feature>
<dbReference type="InterPro" id="IPR052162">
    <property type="entry name" value="Sensor_kinase/Photoreceptor"/>
</dbReference>
<keyword evidence="6" id="KW-0175">Coiled coil</keyword>
<dbReference type="EC" id="2.7.13.3" evidence="2"/>
<dbReference type="InterPro" id="IPR000014">
    <property type="entry name" value="PAS"/>
</dbReference>
<dbReference type="InterPro" id="IPR003594">
    <property type="entry name" value="HATPase_dom"/>
</dbReference>
<dbReference type="PROSITE" id="PS50113">
    <property type="entry name" value="PAC"/>
    <property type="match status" value="4"/>
</dbReference>
<evidence type="ECO:0000259" key="7">
    <source>
        <dbReference type="PROSITE" id="PS50109"/>
    </source>
</evidence>
<dbReference type="AlphaFoldDB" id="A0A212RT49"/>
<dbReference type="InterPro" id="IPR013655">
    <property type="entry name" value="PAS_fold_3"/>
</dbReference>
<comment type="catalytic activity">
    <reaction evidence="1">
        <text>ATP + protein L-histidine = ADP + protein N-phospho-L-histidine.</text>
        <dbReference type="EC" id="2.7.13.3"/>
    </reaction>
</comment>
<accession>A0A212RT49</accession>
<feature type="domain" description="PAC" evidence="8">
    <location>
        <begin position="96"/>
        <end position="148"/>
    </location>
</feature>
<dbReference type="Pfam" id="PF08447">
    <property type="entry name" value="PAS_3"/>
    <property type="match status" value="4"/>
</dbReference>
<dbReference type="SMART" id="SM00086">
    <property type="entry name" value="PAC"/>
    <property type="match status" value="5"/>
</dbReference>
<evidence type="ECO:0000256" key="4">
    <source>
        <dbReference type="ARBA" id="ARBA00022679"/>
    </source>
</evidence>
<sequence length="953" mass="104719">MARCLGLGRARADAARARSDDPRLRSALEACGVGIGDIDFLSGAVTLSAEWRRIWGLAEWETATIDGLNAMVLEEDRAARTQALALALDPRGPGLYRARFRIRHGGDGAPRWVCSRGKIQFENGVAVRLIGITRDVTDEMAARAALEQQAGLAELDRVRAEQSAREQQRLALALEAGAIGTFEADLLANEIRPSDKLRQIWGWPDDRPIQPGVLDALVVEEDVAARREALARVRRDQGRYAARFRIRRANDGALRWIDTRGEVQFDGDVPVRVFGVSRDVTDEMEAAAVLQEQARERQRLALALQAGAIGTFEADLVKGDMRLSEKHREICGWASDDPLPVRVMDEDMVVDEDRAALQAARARALSGADQFHARFRLRRANDGAVRWVESRGQVQFEDGAPVWAFGVTRDITDEKQAAAIWEEKAALAEQARLRAEELALEQQRLKLALEAGSIGTFEAELPDGEPVGNAKWLEIMGFAPGAPVTARRVEALVIDEDRAGRRAAHAAARDPASGGYFACQHRIRRASDGALRWIDSRGLISFRDGVPVQVRGVNRDVTDEVEAAAALKEKARLAERLTLLAEALPGAIYSYVLAANGDRLFSYMSPNARSLLGFGPALHELDLARLSARIPADDLADLLTARDVSYRHLTPWAATFRYNHPTRGEIWLSADSRPARRDDGAMVWHGYIHDVTERETAARALAESEARVRALKDERLAALEKMAASLAHEVNQALAAGATLLAVARRRFASARLRVEADPDLDAAAKAQDKAADQLLRAGRIISRVREFSRHGEPDKTFRNLHDIVRETVAGLEDDASFAGFEIEIRLEAARDAVLIDRTQIASVLINLLQNARQAARPEGPRTIVVASRNHDQDIVISVIDYGSGLSEDVQSHMFELFWTTKRSGMGVGLAMAKAIVEAHYGSIWPDVARAEGTVFNFSLPLIETSAAGGEME</sequence>
<dbReference type="InterPro" id="IPR035965">
    <property type="entry name" value="PAS-like_dom_sf"/>
</dbReference>
<evidence type="ECO:0000256" key="6">
    <source>
        <dbReference type="SAM" id="Coils"/>
    </source>
</evidence>
<dbReference type="SUPFAM" id="SSF55874">
    <property type="entry name" value="ATPase domain of HSP90 chaperone/DNA topoisomerase II/histidine kinase"/>
    <property type="match status" value="1"/>
</dbReference>
<feature type="domain" description="PAC" evidence="8">
    <location>
        <begin position="240"/>
        <end position="292"/>
    </location>
</feature>